<dbReference type="SUPFAM" id="SSF51735">
    <property type="entry name" value="NAD(P)-binding Rossmann-fold domains"/>
    <property type="match status" value="1"/>
</dbReference>
<evidence type="ECO:0000313" key="3">
    <source>
        <dbReference type="EMBL" id="GMK44113.1"/>
    </source>
</evidence>
<comment type="caution">
    <text evidence="3">The sequence shown here is derived from an EMBL/GenBank/DDBJ whole genome shotgun (WGS) entry which is preliminary data.</text>
</comment>
<dbReference type="SMART" id="SM00829">
    <property type="entry name" value="PKS_ER"/>
    <property type="match status" value="1"/>
</dbReference>
<dbReference type="Pfam" id="PF13602">
    <property type="entry name" value="ADH_zinc_N_2"/>
    <property type="match status" value="1"/>
</dbReference>
<sequence>MAQTMEAIRYYRFGGPEVLLLEEAPKPVPQEGEVLIRIAAAGVLPVDWKIRKGLFPMPVKFPVIPGTAFAGVIESAGPGVTGLIAGQEVFGRSTNGTYAEYTTVAADSVALKPSSIGFAEAATISGGATTAWRAINNAGIKAGDRVFIHGAGGGVGMFAVQFAKWKGAYVIGTAGPSNMDFIRSIGVDHAIDYTAGPFEAGLGQEADFVLDTIGGAVLERSWPLIKPGGALLTIAGQPPIERGQREGVRVLRSALASKQDLEDIAELIRTGVVQTQVQAVYPLGEAREAHTRSEAGHGRGRIVLAVGE</sequence>
<organism evidence="3 4">
    <name type="scientific">Paenibacillus glycanilyticus</name>
    <dbReference type="NCBI Taxonomy" id="126569"/>
    <lineage>
        <taxon>Bacteria</taxon>
        <taxon>Bacillati</taxon>
        <taxon>Bacillota</taxon>
        <taxon>Bacilli</taxon>
        <taxon>Bacillales</taxon>
        <taxon>Paenibacillaceae</taxon>
        <taxon>Paenibacillus</taxon>
    </lineage>
</organism>
<dbReference type="Gene3D" id="3.40.50.720">
    <property type="entry name" value="NAD(P)-binding Rossmann-like Domain"/>
    <property type="match status" value="1"/>
</dbReference>
<dbReference type="EMBL" id="BTCL01000003">
    <property type="protein sequence ID" value="GMK44113.1"/>
    <property type="molecule type" value="Genomic_DNA"/>
</dbReference>
<dbReference type="PANTHER" id="PTHR44154">
    <property type="entry name" value="QUINONE OXIDOREDUCTASE"/>
    <property type="match status" value="1"/>
</dbReference>
<dbReference type="InterPro" id="IPR011032">
    <property type="entry name" value="GroES-like_sf"/>
</dbReference>
<proteinExistence type="predicted"/>
<dbReference type="Pfam" id="PF08240">
    <property type="entry name" value="ADH_N"/>
    <property type="match status" value="1"/>
</dbReference>
<dbReference type="PANTHER" id="PTHR44154:SF1">
    <property type="entry name" value="QUINONE OXIDOREDUCTASE"/>
    <property type="match status" value="1"/>
</dbReference>
<dbReference type="InterPro" id="IPR013154">
    <property type="entry name" value="ADH-like_N"/>
</dbReference>
<accession>A0ABQ6NGA5</accession>
<dbReference type="InterPro" id="IPR051603">
    <property type="entry name" value="Zinc-ADH_QOR/CCCR"/>
</dbReference>
<dbReference type="InterPro" id="IPR020843">
    <property type="entry name" value="ER"/>
</dbReference>
<name>A0ABQ6NGA5_9BACL</name>
<gene>
    <name evidence="3" type="ORF">PghCCS26_12400</name>
</gene>
<evidence type="ECO:0000259" key="2">
    <source>
        <dbReference type="SMART" id="SM00829"/>
    </source>
</evidence>
<dbReference type="RefSeq" id="WP_317979178.1">
    <property type="nucleotide sequence ID" value="NZ_BTCL01000003.1"/>
</dbReference>
<keyword evidence="1" id="KW-0521">NADP</keyword>
<reference evidence="3 4" key="1">
    <citation type="submission" date="2023-05" db="EMBL/GenBank/DDBJ databases">
        <title>Draft genome of Paenibacillus sp. CCS26.</title>
        <authorList>
            <person name="Akita H."/>
            <person name="Shinto Y."/>
            <person name="Kimura Z."/>
        </authorList>
    </citation>
    <scope>NUCLEOTIDE SEQUENCE [LARGE SCALE GENOMIC DNA]</scope>
    <source>
        <strain evidence="3 4">CCS26</strain>
    </source>
</reference>
<evidence type="ECO:0000313" key="4">
    <source>
        <dbReference type="Proteomes" id="UP001285921"/>
    </source>
</evidence>
<dbReference type="Proteomes" id="UP001285921">
    <property type="component" value="Unassembled WGS sequence"/>
</dbReference>
<dbReference type="Gene3D" id="3.90.180.10">
    <property type="entry name" value="Medium-chain alcohol dehydrogenases, catalytic domain"/>
    <property type="match status" value="1"/>
</dbReference>
<dbReference type="CDD" id="cd05289">
    <property type="entry name" value="MDR_like_2"/>
    <property type="match status" value="1"/>
</dbReference>
<feature type="domain" description="Enoyl reductase (ER)" evidence="2">
    <location>
        <begin position="14"/>
        <end position="304"/>
    </location>
</feature>
<evidence type="ECO:0000256" key="1">
    <source>
        <dbReference type="ARBA" id="ARBA00022857"/>
    </source>
</evidence>
<keyword evidence="4" id="KW-1185">Reference proteome</keyword>
<dbReference type="InterPro" id="IPR036291">
    <property type="entry name" value="NAD(P)-bd_dom_sf"/>
</dbReference>
<dbReference type="SUPFAM" id="SSF50129">
    <property type="entry name" value="GroES-like"/>
    <property type="match status" value="1"/>
</dbReference>
<protein>
    <submittedName>
        <fullName evidence="3">NADPH:quinone reductase</fullName>
    </submittedName>
</protein>